<dbReference type="PANTHER" id="PTHR30576">
    <property type="entry name" value="COLANIC BIOSYNTHESIS UDP-GLUCOSE LIPID CARRIER TRANSFERASE"/>
    <property type="match status" value="1"/>
</dbReference>
<sequence>MIDKRDSEGNLLPDELRLTKFGAWLRSTSLDEIPEIWLIFTGKMSCIGPRPLLVRDMIFMSDEHRKRHLVRPGLSGLAQVKGRNDIDWEQKLDFDIEYVSNITFLGDLKLIFMTILKVFRREGVTEDNMATAADYGDYLLKKRKIIRKEYLDKQEMAKNLLLKR</sequence>
<evidence type="ECO:0000256" key="1">
    <source>
        <dbReference type="ARBA" id="ARBA00006464"/>
    </source>
</evidence>
<feature type="domain" description="Bacterial sugar transferase" evidence="2">
    <location>
        <begin position="13"/>
        <end position="119"/>
    </location>
</feature>
<proteinExistence type="inferred from homology"/>
<accession>A0ABT9UTB3</accession>
<dbReference type="Pfam" id="PF02397">
    <property type="entry name" value="Bac_transf"/>
    <property type="match status" value="1"/>
</dbReference>
<comment type="caution">
    <text evidence="3">The sequence shown here is derived from an EMBL/GenBank/DDBJ whole genome shotgun (WGS) entry which is preliminary data.</text>
</comment>
<name>A0ABT9UTB3_9FIRM</name>
<dbReference type="PANTHER" id="PTHR30576:SF8">
    <property type="entry name" value="UNDECAPRENYL-PHOSPHATE GALACTOSE PHOSPHOTRANSFERASE"/>
    <property type="match status" value="1"/>
</dbReference>
<evidence type="ECO:0000259" key="2">
    <source>
        <dbReference type="Pfam" id="PF02397"/>
    </source>
</evidence>
<reference evidence="3 4" key="1">
    <citation type="submission" date="2023-07" db="EMBL/GenBank/DDBJ databases">
        <title>Genomic Encyclopedia of Type Strains, Phase IV (KMG-IV): sequencing the most valuable type-strain genomes for metagenomic binning, comparative biology and taxonomic classification.</title>
        <authorList>
            <person name="Goeker M."/>
        </authorList>
    </citation>
    <scope>NUCLEOTIDE SEQUENCE [LARGE SCALE GENOMIC DNA]</scope>
    <source>
        <strain evidence="3 4">DSM 20694</strain>
    </source>
</reference>
<dbReference type="EMBL" id="JAUSUF010000003">
    <property type="protein sequence ID" value="MDQ0149531.1"/>
    <property type="molecule type" value="Genomic_DNA"/>
</dbReference>
<gene>
    <name evidence="3" type="ORF">J2S18_001461</name>
</gene>
<dbReference type="InterPro" id="IPR003362">
    <property type="entry name" value="Bact_transf"/>
</dbReference>
<comment type="similarity">
    <text evidence="1">Belongs to the bacterial sugar transferase family.</text>
</comment>
<protein>
    <submittedName>
        <fullName evidence="3">Lipopolysaccharide/colanic/teichoic acid biosynthesis glycosyltransferase</fullName>
    </submittedName>
</protein>
<dbReference type="Proteomes" id="UP001228504">
    <property type="component" value="Unassembled WGS sequence"/>
</dbReference>
<evidence type="ECO:0000313" key="4">
    <source>
        <dbReference type="Proteomes" id="UP001228504"/>
    </source>
</evidence>
<organism evidence="3 4">
    <name type="scientific">Eubacterium multiforme</name>
    <dbReference type="NCBI Taxonomy" id="83339"/>
    <lineage>
        <taxon>Bacteria</taxon>
        <taxon>Bacillati</taxon>
        <taxon>Bacillota</taxon>
        <taxon>Clostridia</taxon>
        <taxon>Eubacteriales</taxon>
        <taxon>Eubacteriaceae</taxon>
        <taxon>Eubacterium</taxon>
    </lineage>
</organism>
<evidence type="ECO:0000313" key="3">
    <source>
        <dbReference type="EMBL" id="MDQ0149531.1"/>
    </source>
</evidence>
<keyword evidence="4" id="KW-1185">Reference proteome</keyword>